<keyword evidence="3" id="KW-0830">Ubiquinone</keyword>
<dbReference type="GO" id="GO:0032259">
    <property type="term" value="P:methylation"/>
    <property type="evidence" value="ECO:0007669"/>
    <property type="project" value="UniProtKB-KW"/>
</dbReference>
<dbReference type="AlphaFoldDB" id="A0A1G5D585"/>
<sequence length="266" mass="30585">METYGHVFAGLYNKKWSNFALQAAPRIWKYYVEQAIHLDNNYVLDLCCGTGHLAHYFLKKEFQVTGIDLSSGMLNYAKRNNSRYVETGQAAFVQADATDFKLEQKFGLIVSTFDALNHLPDMHALKRCFRSVYNVTDDHGIFIFDLNTNKGLKGWTNIVIEDNEESMIVSRSFYDEMNLRAVTNMTGFSKNQNGDYDRFVHSITNTCFRLDEVKASLLEVGWNQVHFSKLKDLSAPIETPEEEDRVFIVAQKNESSDNMKAHMSRN</sequence>
<evidence type="ECO:0000313" key="3">
    <source>
        <dbReference type="EMBL" id="SCY09681.1"/>
    </source>
</evidence>
<keyword evidence="1" id="KW-0808">Transferase</keyword>
<keyword evidence="3" id="KW-0489">Methyltransferase</keyword>
<organism evidence="3 4">
    <name type="scientific">Paenibacillus polysaccharolyticus</name>
    <dbReference type="NCBI Taxonomy" id="582692"/>
    <lineage>
        <taxon>Bacteria</taxon>
        <taxon>Bacillati</taxon>
        <taxon>Bacillota</taxon>
        <taxon>Bacilli</taxon>
        <taxon>Bacillales</taxon>
        <taxon>Paenibacillaceae</taxon>
        <taxon>Paenibacillus</taxon>
    </lineage>
</organism>
<accession>A0A1G5D585</accession>
<dbReference type="Gene3D" id="3.40.50.150">
    <property type="entry name" value="Vaccinia Virus protein VP39"/>
    <property type="match status" value="1"/>
</dbReference>
<dbReference type="Pfam" id="PF13649">
    <property type="entry name" value="Methyltransf_25"/>
    <property type="match status" value="1"/>
</dbReference>
<keyword evidence="4" id="KW-1185">Reference proteome</keyword>
<dbReference type="Proteomes" id="UP000198538">
    <property type="component" value="Unassembled WGS sequence"/>
</dbReference>
<evidence type="ECO:0000259" key="2">
    <source>
        <dbReference type="Pfam" id="PF13649"/>
    </source>
</evidence>
<dbReference type="GO" id="GO:0008168">
    <property type="term" value="F:methyltransferase activity"/>
    <property type="evidence" value="ECO:0007669"/>
    <property type="project" value="UniProtKB-KW"/>
</dbReference>
<gene>
    <name evidence="3" type="ORF">SAMN05720606_102336</name>
</gene>
<dbReference type="CDD" id="cd02440">
    <property type="entry name" value="AdoMet_MTases"/>
    <property type="match status" value="1"/>
</dbReference>
<name>A0A1G5D585_9BACL</name>
<dbReference type="RefSeq" id="WP_090916523.1">
    <property type="nucleotide sequence ID" value="NZ_FMVM01000002.1"/>
</dbReference>
<dbReference type="InterPro" id="IPR029063">
    <property type="entry name" value="SAM-dependent_MTases_sf"/>
</dbReference>
<protein>
    <submittedName>
        <fullName evidence="3">Ubiquinone/menaquinone biosynthesis C-methylase UbiE</fullName>
    </submittedName>
</protein>
<proteinExistence type="predicted"/>
<dbReference type="SUPFAM" id="SSF53335">
    <property type="entry name" value="S-adenosyl-L-methionine-dependent methyltransferases"/>
    <property type="match status" value="1"/>
</dbReference>
<dbReference type="EMBL" id="FMVM01000002">
    <property type="protein sequence ID" value="SCY09681.1"/>
    <property type="molecule type" value="Genomic_DNA"/>
</dbReference>
<evidence type="ECO:0000313" key="4">
    <source>
        <dbReference type="Proteomes" id="UP000198538"/>
    </source>
</evidence>
<dbReference type="STRING" id="582692.SAMN05720606_102336"/>
<feature type="domain" description="Methyltransferase" evidence="2">
    <location>
        <begin position="43"/>
        <end position="140"/>
    </location>
</feature>
<dbReference type="Gene3D" id="2.20.25.110">
    <property type="entry name" value="S-adenosyl-L-methionine-dependent methyltransferases"/>
    <property type="match status" value="1"/>
</dbReference>
<reference evidence="4" key="1">
    <citation type="submission" date="2016-10" db="EMBL/GenBank/DDBJ databases">
        <authorList>
            <person name="Varghese N."/>
            <person name="Submissions S."/>
        </authorList>
    </citation>
    <scope>NUCLEOTIDE SEQUENCE [LARGE SCALE GENOMIC DNA]</scope>
    <source>
        <strain evidence="4">BL9</strain>
    </source>
</reference>
<dbReference type="PANTHER" id="PTHR43861">
    <property type="entry name" value="TRANS-ACONITATE 2-METHYLTRANSFERASE-RELATED"/>
    <property type="match status" value="1"/>
</dbReference>
<dbReference type="InterPro" id="IPR041698">
    <property type="entry name" value="Methyltransf_25"/>
</dbReference>
<evidence type="ECO:0000256" key="1">
    <source>
        <dbReference type="ARBA" id="ARBA00022679"/>
    </source>
</evidence>